<dbReference type="GO" id="GO:0016126">
    <property type="term" value="P:sterol biosynthetic process"/>
    <property type="evidence" value="ECO:0007669"/>
    <property type="project" value="UniProtKB-KW"/>
</dbReference>
<evidence type="ECO:0000256" key="10">
    <source>
        <dbReference type="ARBA" id="ARBA00023166"/>
    </source>
</evidence>
<comment type="similarity">
    <text evidence="2">Belongs to the EBP family.</text>
</comment>
<dbReference type="EMBL" id="MCGO01000049">
    <property type="protein sequence ID" value="ORY37601.1"/>
    <property type="molecule type" value="Genomic_DNA"/>
</dbReference>
<dbReference type="InterPro" id="IPR033118">
    <property type="entry name" value="EXPERA"/>
</dbReference>
<evidence type="ECO:0000259" key="15">
    <source>
        <dbReference type="PROSITE" id="PS51751"/>
    </source>
</evidence>
<keyword evidence="5" id="KW-0752">Steroid biosynthesis</keyword>
<evidence type="ECO:0000256" key="3">
    <source>
        <dbReference type="ARBA" id="ARBA00022516"/>
    </source>
</evidence>
<keyword evidence="10" id="KW-1207">Sterol metabolism</keyword>
<gene>
    <name evidence="16" type="ORF">BCR33DRAFT_682922</name>
</gene>
<evidence type="ECO:0000256" key="14">
    <source>
        <dbReference type="SAM" id="Phobius"/>
    </source>
</evidence>
<evidence type="ECO:0000256" key="1">
    <source>
        <dbReference type="ARBA" id="ARBA00004141"/>
    </source>
</evidence>
<dbReference type="AlphaFoldDB" id="A0A1Y2BS66"/>
<evidence type="ECO:0000256" key="5">
    <source>
        <dbReference type="ARBA" id="ARBA00022955"/>
    </source>
</evidence>
<dbReference type="GO" id="GO:0016020">
    <property type="term" value="C:membrane"/>
    <property type="evidence" value="ECO:0007669"/>
    <property type="project" value="UniProtKB-SubCell"/>
</dbReference>
<reference evidence="16 17" key="1">
    <citation type="submission" date="2016-07" db="EMBL/GenBank/DDBJ databases">
        <title>Pervasive Adenine N6-methylation of Active Genes in Fungi.</title>
        <authorList>
            <consortium name="DOE Joint Genome Institute"/>
            <person name="Mondo S.J."/>
            <person name="Dannebaum R.O."/>
            <person name="Kuo R.C."/>
            <person name="Labutti K."/>
            <person name="Haridas S."/>
            <person name="Kuo A."/>
            <person name="Salamov A."/>
            <person name="Ahrendt S.R."/>
            <person name="Lipzen A."/>
            <person name="Sullivan W."/>
            <person name="Andreopoulos W.B."/>
            <person name="Clum A."/>
            <person name="Lindquist E."/>
            <person name="Daum C."/>
            <person name="Ramamoorthy G.K."/>
            <person name="Gryganskyi A."/>
            <person name="Culley D."/>
            <person name="Magnuson J.K."/>
            <person name="James T.Y."/>
            <person name="O'Malley M.A."/>
            <person name="Stajich J.E."/>
            <person name="Spatafora J.W."/>
            <person name="Visel A."/>
            <person name="Grigoriev I.V."/>
        </authorList>
    </citation>
    <scope>NUCLEOTIDE SEQUENCE [LARGE SCALE GENOMIC DNA]</scope>
    <source>
        <strain evidence="16 17">JEL800</strain>
    </source>
</reference>
<dbReference type="InterPro" id="IPR007905">
    <property type="entry name" value="EBP"/>
</dbReference>
<dbReference type="PROSITE" id="PS51751">
    <property type="entry name" value="EXPERA"/>
    <property type="match status" value="1"/>
</dbReference>
<dbReference type="Pfam" id="PF05241">
    <property type="entry name" value="EBP"/>
    <property type="match status" value="1"/>
</dbReference>
<sequence length="228" mass="25438">MPASAIPHPFYPLGLSVPNYTPSQITMIETLAIFFSFVFAAMAVASFLITRKTTDTATRLLFVWWVSCSMIHGIVEGYFAFTNGTIAGDQTVLSAVWKEYAMSDSRYMTSDPFVVVMEGFTAVLWGPLSMIAAYLLYHSHPSRHLLQLIISCGQLYGLLIYYGTEIFEGFAHASPAFLHFYVYFWGFNFPWFVIPLLVIRSSGSVIIKACTEFEGKGKAAGAKKVKKN</sequence>
<evidence type="ECO:0000256" key="2">
    <source>
        <dbReference type="ARBA" id="ARBA00008337"/>
    </source>
</evidence>
<feature type="domain" description="EXPERA" evidence="15">
    <location>
        <begin position="57"/>
        <end position="199"/>
    </location>
</feature>
<keyword evidence="11" id="KW-0753">Steroid metabolism</keyword>
<feature type="transmembrane region" description="Helical" evidence="14">
    <location>
        <begin position="61"/>
        <end position="81"/>
    </location>
</feature>
<organism evidence="16 17">
    <name type="scientific">Rhizoclosmatium globosum</name>
    <dbReference type="NCBI Taxonomy" id="329046"/>
    <lineage>
        <taxon>Eukaryota</taxon>
        <taxon>Fungi</taxon>
        <taxon>Fungi incertae sedis</taxon>
        <taxon>Chytridiomycota</taxon>
        <taxon>Chytridiomycota incertae sedis</taxon>
        <taxon>Chytridiomycetes</taxon>
        <taxon>Chytridiales</taxon>
        <taxon>Chytriomycetaceae</taxon>
        <taxon>Rhizoclosmatium</taxon>
    </lineage>
</organism>
<feature type="transmembrane region" description="Helical" evidence="14">
    <location>
        <begin position="25"/>
        <end position="49"/>
    </location>
</feature>
<dbReference type="STRING" id="329046.A0A1Y2BS66"/>
<keyword evidence="4 13" id="KW-0812">Transmembrane</keyword>
<dbReference type="GO" id="GO:0005783">
    <property type="term" value="C:endoplasmic reticulum"/>
    <property type="evidence" value="ECO:0007669"/>
    <property type="project" value="TreeGrafter"/>
</dbReference>
<proteinExistence type="inferred from homology"/>
<evidence type="ECO:0000256" key="12">
    <source>
        <dbReference type="ARBA" id="ARBA00023235"/>
    </source>
</evidence>
<dbReference type="PANTHER" id="PTHR14207">
    <property type="entry name" value="STEROL ISOMERASE"/>
    <property type="match status" value="1"/>
</dbReference>
<feature type="transmembrane region" description="Helical" evidence="14">
    <location>
        <begin position="144"/>
        <end position="164"/>
    </location>
</feature>
<keyword evidence="8" id="KW-0443">Lipid metabolism</keyword>
<evidence type="ECO:0000313" key="16">
    <source>
        <dbReference type="EMBL" id="ORY37601.1"/>
    </source>
</evidence>
<feature type="transmembrane region" description="Helical" evidence="14">
    <location>
        <begin position="113"/>
        <end position="137"/>
    </location>
</feature>
<dbReference type="PANTHER" id="PTHR14207:SF0">
    <property type="entry name" value="3-BETA-HYDROXYSTEROID-DELTA(8),DELTA(7)-ISOMERASE"/>
    <property type="match status" value="1"/>
</dbReference>
<name>A0A1Y2BS66_9FUNG</name>
<dbReference type="GO" id="GO:0000247">
    <property type="term" value="F:C-8 sterol isomerase activity"/>
    <property type="evidence" value="ECO:0007669"/>
    <property type="project" value="TreeGrafter"/>
</dbReference>
<evidence type="ECO:0000256" key="8">
    <source>
        <dbReference type="ARBA" id="ARBA00023098"/>
    </source>
</evidence>
<accession>A0A1Y2BS66</accession>
<evidence type="ECO:0000313" key="17">
    <source>
        <dbReference type="Proteomes" id="UP000193642"/>
    </source>
</evidence>
<evidence type="ECO:0000256" key="6">
    <source>
        <dbReference type="ARBA" id="ARBA00022989"/>
    </source>
</evidence>
<dbReference type="GO" id="GO:0004769">
    <property type="term" value="F:steroid Delta-isomerase activity"/>
    <property type="evidence" value="ECO:0007669"/>
    <property type="project" value="TreeGrafter"/>
</dbReference>
<comment type="caution">
    <text evidence="16">The sequence shown here is derived from an EMBL/GenBank/DDBJ whole genome shotgun (WGS) entry which is preliminary data.</text>
</comment>
<keyword evidence="3" id="KW-0444">Lipid biosynthesis</keyword>
<evidence type="ECO:0000256" key="9">
    <source>
        <dbReference type="ARBA" id="ARBA00023136"/>
    </source>
</evidence>
<keyword evidence="12" id="KW-0413">Isomerase</keyword>
<protein>
    <submittedName>
        <fullName evidence="16">Emopamil-binding protein</fullName>
    </submittedName>
</protein>
<keyword evidence="6 13" id="KW-1133">Transmembrane helix</keyword>
<dbReference type="OrthoDB" id="58557at2759"/>
<dbReference type="Proteomes" id="UP000193642">
    <property type="component" value="Unassembled WGS sequence"/>
</dbReference>
<comment type="subcellular location">
    <subcellularLocation>
        <location evidence="1">Membrane</location>
        <topology evidence="1">Multi-pass membrane protein</topology>
    </subcellularLocation>
</comment>
<evidence type="ECO:0000256" key="4">
    <source>
        <dbReference type="ARBA" id="ARBA00022692"/>
    </source>
</evidence>
<evidence type="ECO:0000256" key="7">
    <source>
        <dbReference type="ARBA" id="ARBA00023011"/>
    </source>
</evidence>
<keyword evidence="9 13" id="KW-0472">Membrane</keyword>
<keyword evidence="7" id="KW-0756">Sterol biosynthesis</keyword>
<evidence type="ECO:0000256" key="13">
    <source>
        <dbReference type="PROSITE-ProRule" id="PRU01087"/>
    </source>
</evidence>
<dbReference type="GO" id="GO:0047750">
    <property type="term" value="F:cholestenol delta-isomerase activity"/>
    <property type="evidence" value="ECO:0007669"/>
    <property type="project" value="InterPro"/>
</dbReference>
<keyword evidence="17" id="KW-1185">Reference proteome</keyword>
<feature type="transmembrane region" description="Helical" evidence="14">
    <location>
        <begin position="176"/>
        <end position="199"/>
    </location>
</feature>
<evidence type="ECO:0000256" key="11">
    <source>
        <dbReference type="ARBA" id="ARBA00023221"/>
    </source>
</evidence>